<dbReference type="PANTHER" id="PTHR11278:SF0">
    <property type="entry name" value="SMALL RIBOSOMAL SUBUNIT PROTEIN ES7"/>
    <property type="match status" value="1"/>
</dbReference>
<evidence type="ECO:0000256" key="5">
    <source>
        <dbReference type="ARBA" id="ARBA00035404"/>
    </source>
</evidence>
<comment type="similarity">
    <text evidence="1">Belongs to the eukaryotic ribosomal protein eS7 family.</text>
</comment>
<dbReference type="EMBL" id="OA884855">
    <property type="protein sequence ID" value="CAD7281365.1"/>
    <property type="molecule type" value="Genomic_DNA"/>
</dbReference>
<dbReference type="GO" id="GO:0006506">
    <property type="term" value="P:GPI anchor biosynthetic process"/>
    <property type="evidence" value="ECO:0007669"/>
    <property type="project" value="InterPro"/>
</dbReference>
<reference evidence="7" key="1">
    <citation type="submission" date="2020-11" db="EMBL/GenBank/DDBJ databases">
        <authorList>
            <person name="Tran Van P."/>
        </authorList>
    </citation>
    <scope>NUCLEOTIDE SEQUENCE</scope>
</reference>
<feature type="transmembrane region" description="Helical" evidence="6">
    <location>
        <begin position="268"/>
        <end position="287"/>
    </location>
</feature>
<accession>A0A7R9BWQ2</accession>
<protein>
    <recommendedName>
        <fullName evidence="4">Small ribosomal subunit protein eS7</fullName>
    </recommendedName>
    <alternativeName>
        <fullName evidence="5">40S ribosomal protein S7</fullName>
    </alternativeName>
</protein>
<dbReference type="InterPro" id="IPR047861">
    <property type="entry name" value="Ribosomal_eS7_CS"/>
</dbReference>
<keyword evidence="6" id="KW-0812">Transmembrane</keyword>
<dbReference type="GO" id="GO:0006412">
    <property type="term" value="P:translation"/>
    <property type="evidence" value="ECO:0007669"/>
    <property type="project" value="InterPro"/>
</dbReference>
<dbReference type="Pfam" id="PF01251">
    <property type="entry name" value="Ribosomal_S7e"/>
    <property type="match status" value="1"/>
</dbReference>
<feature type="transmembrane region" description="Helical" evidence="6">
    <location>
        <begin position="357"/>
        <end position="381"/>
    </location>
</feature>
<dbReference type="GO" id="GO:0042274">
    <property type="term" value="P:ribosomal small subunit biogenesis"/>
    <property type="evidence" value="ECO:0007669"/>
    <property type="project" value="TreeGrafter"/>
</dbReference>
<dbReference type="InterPro" id="IPR000554">
    <property type="entry name" value="Ribosomal_eS7"/>
</dbReference>
<dbReference type="GO" id="GO:0022627">
    <property type="term" value="C:cytosolic small ribosomal subunit"/>
    <property type="evidence" value="ECO:0007669"/>
    <property type="project" value="TreeGrafter"/>
</dbReference>
<name>A0A7R9BWQ2_9CRUS</name>
<evidence type="ECO:0000256" key="4">
    <source>
        <dbReference type="ARBA" id="ARBA00035279"/>
    </source>
</evidence>
<evidence type="ECO:0000256" key="2">
    <source>
        <dbReference type="ARBA" id="ARBA00022980"/>
    </source>
</evidence>
<keyword evidence="2" id="KW-0689">Ribosomal protein</keyword>
<gene>
    <name evidence="7" type="ORF">NMOB1V02_LOCUS9012</name>
</gene>
<keyword evidence="6" id="KW-0472">Membrane</keyword>
<dbReference type="GO" id="GO:0030686">
    <property type="term" value="C:90S preribosome"/>
    <property type="evidence" value="ECO:0007669"/>
    <property type="project" value="TreeGrafter"/>
</dbReference>
<dbReference type="GO" id="GO:0003735">
    <property type="term" value="F:structural constituent of ribosome"/>
    <property type="evidence" value="ECO:0007669"/>
    <property type="project" value="InterPro"/>
</dbReference>
<keyword evidence="6" id="KW-1133">Transmembrane helix</keyword>
<feature type="transmembrane region" description="Helical" evidence="6">
    <location>
        <begin position="299"/>
        <end position="317"/>
    </location>
</feature>
<dbReference type="OrthoDB" id="1724687at2759"/>
<organism evidence="7">
    <name type="scientific">Notodromas monacha</name>
    <dbReference type="NCBI Taxonomy" id="399045"/>
    <lineage>
        <taxon>Eukaryota</taxon>
        <taxon>Metazoa</taxon>
        <taxon>Ecdysozoa</taxon>
        <taxon>Arthropoda</taxon>
        <taxon>Crustacea</taxon>
        <taxon>Oligostraca</taxon>
        <taxon>Ostracoda</taxon>
        <taxon>Podocopa</taxon>
        <taxon>Podocopida</taxon>
        <taxon>Cypridocopina</taxon>
        <taxon>Cypridoidea</taxon>
        <taxon>Cyprididae</taxon>
        <taxon>Notodromas</taxon>
    </lineage>
</organism>
<dbReference type="GO" id="GO:0016020">
    <property type="term" value="C:membrane"/>
    <property type="evidence" value="ECO:0007669"/>
    <property type="project" value="InterPro"/>
</dbReference>
<dbReference type="InterPro" id="IPR007720">
    <property type="entry name" value="PigQ/GPI1"/>
</dbReference>
<evidence type="ECO:0000256" key="1">
    <source>
        <dbReference type="ARBA" id="ARBA00007820"/>
    </source>
</evidence>
<dbReference type="GO" id="GO:0006364">
    <property type="term" value="P:rRNA processing"/>
    <property type="evidence" value="ECO:0007669"/>
    <property type="project" value="TreeGrafter"/>
</dbReference>
<dbReference type="PANTHER" id="PTHR11278">
    <property type="entry name" value="40S RIBOSOMAL PROTEIN S7"/>
    <property type="match status" value="1"/>
</dbReference>
<keyword evidence="3" id="KW-0687">Ribonucleoprotein</keyword>
<dbReference type="AlphaFoldDB" id="A0A7R9BWQ2"/>
<keyword evidence="8" id="KW-1185">Reference proteome</keyword>
<dbReference type="EMBL" id="CAJPEX010002818">
    <property type="protein sequence ID" value="CAG0921517.1"/>
    <property type="molecule type" value="Genomic_DNA"/>
</dbReference>
<dbReference type="PROSITE" id="PS00948">
    <property type="entry name" value="RIBOSOMAL_S7E"/>
    <property type="match status" value="1"/>
</dbReference>
<evidence type="ECO:0000313" key="7">
    <source>
        <dbReference type="EMBL" id="CAD7281365.1"/>
    </source>
</evidence>
<evidence type="ECO:0000256" key="3">
    <source>
        <dbReference type="ARBA" id="ARBA00023274"/>
    </source>
</evidence>
<evidence type="ECO:0000313" key="8">
    <source>
        <dbReference type="Proteomes" id="UP000678499"/>
    </source>
</evidence>
<feature type="transmembrane region" description="Helical" evidence="6">
    <location>
        <begin position="186"/>
        <end position="213"/>
    </location>
</feature>
<proteinExistence type="inferred from homology"/>
<feature type="transmembrane region" description="Helical" evidence="6">
    <location>
        <begin position="393"/>
        <end position="415"/>
    </location>
</feature>
<dbReference type="Pfam" id="PF05024">
    <property type="entry name" value="Gpi1"/>
    <property type="match status" value="1"/>
</dbReference>
<evidence type="ECO:0000256" key="6">
    <source>
        <dbReference type="SAM" id="Phobius"/>
    </source>
</evidence>
<sequence>MKCFIYVDESLFTRDPVPEKPYLIGRVLTSGHKRSVFITDITAEDGRLEDGVIGTWRRKGNGDTSDAIRVSFTFFAFPLTVEYPDSELTADGRQEAWTFIRYSRKALASGVLLPVLNPTCEFVDLTRSLQKPGMLRRRHRRHFANKSLDLVVEKLNGFSSLADVVYDKVQQMVFCYTTLRSGSWLAFWNTALLLSVDLILGFLLTTLVVSFTAKEIMGFFQNSTDVIVDKLDHLLDWLMGVPVGLKLNQETNYALGLFFKFHMYLWKTYMALITPLALEILEVVLLLGKFGLSLQLSILRDMVCLAAFHVYCFYVYAARLYSFCIKSLECFGRLFRGKKWNPLRKRVDSASDDDDRYYVGIGVFTITLFILPAFLVYYVVFTLLRLLFLSLDAVFSLMIKALNSFPVSSFILWFWDSSLIHGCYKVEQGDGNPSKKRMNLLTLKSGRSSLWATVNATAAVKSKRMEQTGLKSGLRATATCVASHLRKSVKLLVAMVVSAESKIKKPNGENPDELETSIAQALVELESSTDVKAQLRELQISSVKELECPQRKSLVIFVPYPQLKAYQKIHTRLVRELEKKFSGKHVVFIAQRRILPKPTRKMSLKSKQKRPRSRTLTAVHEAILDDLVYPAEIVGKRIRTKLDGSRLIKVHLDKSQQTTVEHKVDTFKAVYKRLTGKNVEFEFPERIF</sequence>
<dbReference type="Proteomes" id="UP000678499">
    <property type="component" value="Unassembled WGS sequence"/>
</dbReference>
<dbReference type="GO" id="GO:0032040">
    <property type="term" value="C:small-subunit processome"/>
    <property type="evidence" value="ECO:0007669"/>
    <property type="project" value="TreeGrafter"/>
</dbReference>